<evidence type="ECO:0000313" key="2">
    <source>
        <dbReference type="Proteomes" id="UP000265618"/>
    </source>
</evidence>
<name>A0A9K3GNI7_9EUKA</name>
<dbReference type="Proteomes" id="UP000265618">
    <property type="component" value="Unassembled WGS sequence"/>
</dbReference>
<comment type="caution">
    <text evidence="1">The sequence shown here is derived from an EMBL/GenBank/DDBJ whole genome shotgun (WGS) entry which is preliminary data.</text>
</comment>
<proteinExistence type="predicted"/>
<sequence>MYLVSNEVSEYVSVSGCTCTYATAALSTYDGTKTGTIYITSLGGVSSTDAATEIAECARILVDFGAERVTINIVNAKGGSVSSASAVLESLFAPNAFPLAVAGTSLAARNYVCDSSINPYTAVDTCLAASAFYTENATDATVCGTALNVMALPGSGDGDGQHWPMYG</sequence>
<gene>
    <name evidence="1" type="ORF">KIPB_011910</name>
</gene>
<dbReference type="AlphaFoldDB" id="A0A9K3GNI7"/>
<organism evidence="1 2">
    <name type="scientific">Kipferlia bialata</name>
    <dbReference type="NCBI Taxonomy" id="797122"/>
    <lineage>
        <taxon>Eukaryota</taxon>
        <taxon>Metamonada</taxon>
        <taxon>Carpediemonas-like organisms</taxon>
        <taxon>Kipferlia</taxon>
    </lineage>
</organism>
<dbReference type="EMBL" id="BDIP01005049">
    <property type="protein sequence ID" value="GIQ89443.1"/>
    <property type="molecule type" value="Genomic_DNA"/>
</dbReference>
<accession>A0A9K3GNI7</accession>
<protein>
    <submittedName>
        <fullName evidence="1">Uncharacterized protein</fullName>
    </submittedName>
</protein>
<evidence type="ECO:0000313" key="1">
    <source>
        <dbReference type="EMBL" id="GIQ89443.1"/>
    </source>
</evidence>
<keyword evidence="2" id="KW-1185">Reference proteome</keyword>
<reference evidence="1 2" key="1">
    <citation type="journal article" date="2018" name="PLoS ONE">
        <title>The draft genome of Kipferlia bialata reveals reductive genome evolution in fornicate parasites.</title>
        <authorList>
            <person name="Tanifuji G."/>
            <person name="Takabayashi S."/>
            <person name="Kume K."/>
            <person name="Takagi M."/>
            <person name="Nakayama T."/>
            <person name="Kamikawa R."/>
            <person name="Inagaki Y."/>
            <person name="Hashimoto T."/>
        </authorList>
    </citation>
    <scope>NUCLEOTIDE SEQUENCE [LARGE SCALE GENOMIC DNA]</scope>
    <source>
        <strain evidence="1">NY0173</strain>
    </source>
</reference>